<organism evidence="1">
    <name type="scientific">Spodoptera frugiperda</name>
    <name type="common">Fall armyworm</name>
    <dbReference type="NCBI Taxonomy" id="7108"/>
    <lineage>
        <taxon>Eukaryota</taxon>
        <taxon>Metazoa</taxon>
        <taxon>Ecdysozoa</taxon>
        <taxon>Arthropoda</taxon>
        <taxon>Hexapoda</taxon>
        <taxon>Insecta</taxon>
        <taxon>Pterygota</taxon>
        <taxon>Neoptera</taxon>
        <taxon>Endopterygota</taxon>
        <taxon>Lepidoptera</taxon>
        <taxon>Glossata</taxon>
        <taxon>Ditrysia</taxon>
        <taxon>Noctuoidea</taxon>
        <taxon>Noctuidae</taxon>
        <taxon>Amphipyrinae</taxon>
        <taxon>Spodoptera</taxon>
    </lineage>
</organism>
<proteinExistence type="predicted"/>
<evidence type="ECO:0000313" key="1">
    <source>
        <dbReference type="EMBL" id="SOQ55583.1"/>
    </source>
</evidence>
<sequence>MSMSLVDCTVGAVAGQLAATQGVGFDSRTEQLFMILSLIDNIAPCHRPVPSIPDTIPDSYVLQPITNITLPGPGIESETPCSAVAHTATRPTENHLMTSPALGEARESVRILLTKNHPVPTPAFRAGAPVNPLDLFNIILEIQITKS</sequence>
<reference evidence="1" key="1">
    <citation type="submission" date="2016-07" db="EMBL/GenBank/DDBJ databases">
        <authorList>
            <person name="Bretaudeau A."/>
        </authorList>
    </citation>
    <scope>NUCLEOTIDE SEQUENCE</scope>
    <source>
        <strain evidence="1">Rice</strain>
        <tissue evidence="1">Whole body</tissue>
    </source>
</reference>
<protein>
    <submittedName>
        <fullName evidence="1">SFRICE_034860</fullName>
    </submittedName>
</protein>
<accession>A0A2H1WR96</accession>
<name>A0A2H1WR96_SPOFR</name>
<gene>
    <name evidence="1" type="ORF">SFRICE_034860</name>
</gene>
<dbReference type="AlphaFoldDB" id="A0A2H1WR96"/>
<dbReference type="EMBL" id="ODYU01010457">
    <property type="protein sequence ID" value="SOQ55583.1"/>
    <property type="molecule type" value="Genomic_DNA"/>
</dbReference>